<reference evidence="2 3" key="1">
    <citation type="journal article" date="2016" name="Proc. Natl. Acad. Sci. U.S.A.">
        <title>Comparative genomics of biotechnologically important yeasts.</title>
        <authorList>
            <person name="Riley R."/>
            <person name="Haridas S."/>
            <person name="Wolfe K.H."/>
            <person name="Lopes M.R."/>
            <person name="Hittinger C.T."/>
            <person name="Goeker M."/>
            <person name="Salamov A.A."/>
            <person name="Wisecaver J.H."/>
            <person name="Long T.M."/>
            <person name="Calvey C.H."/>
            <person name="Aerts A.L."/>
            <person name="Barry K.W."/>
            <person name="Choi C."/>
            <person name="Clum A."/>
            <person name="Coughlan A.Y."/>
            <person name="Deshpande S."/>
            <person name="Douglass A.P."/>
            <person name="Hanson S.J."/>
            <person name="Klenk H.-P."/>
            <person name="LaButti K.M."/>
            <person name="Lapidus A."/>
            <person name="Lindquist E.A."/>
            <person name="Lipzen A.M."/>
            <person name="Meier-Kolthoff J.P."/>
            <person name="Ohm R.A."/>
            <person name="Otillar R.P."/>
            <person name="Pangilinan J.L."/>
            <person name="Peng Y."/>
            <person name="Rokas A."/>
            <person name="Rosa C.A."/>
            <person name="Scheuner C."/>
            <person name="Sibirny A.A."/>
            <person name="Slot J.C."/>
            <person name="Stielow J.B."/>
            <person name="Sun H."/>
            <person name="Kurtzman C.P."/>
            <person name="Blackwell M."/>
            <person name="Grigoriev I.V."/>
            <person name="Jeffries T.W."/>
        </authorList>
    </citation>
    <scope>NUCLEOTIDE SEQUENCE [LARGE SCALE GENOMIC DNA]</scope>
    <source>
        <strain evidence="2 3">DSM 6958</strain>
    </source>
</reference>
<dbReference type="AlphaFoldDB" id="A0A1E3PDD5"/>
<gene>
    <name evidence="2" type="ORF">NADFUDRAFT_48135</name>
</gene>
<feature type="compositionally biased region" description="Basic residues" evidence="1">
    <location>
        <begin position="147"/>
        <end position="158"/>
    </location>
</feature>
<evidence type="ECO:0000256" key="1">
    <source>
        <dbReference type="SAM" id="MobiDB-lite"/>
    </source>
</evidence>
<dbReference type="EMBL" id="KV454415">
    <property type="protein sequence ID" value="ODQ63224.1"/>
    <property type="molecule type" value="Genomic_DNA"/>
</dbReference>
<sequence length="226" mass="24902">MSDPGSLIQGDYPLENTTDTRVEDIRQAIRLVRDPSSFRKTTFGPDDPRRFNNSRSSIPDHFLDLEIEGDLVNEIAPKKLLGKDTDMTINDKMMQGDYGRIHGQNHGHNFYSMPSMSVALSNDNALSFNSNCDDSTKGTSASSANPAKKKKSKYKANKPKPVGKPPTINSKSNKVSNTTAHNDNNNSGSSAVTDDTSRISDAFNTEPPSEKNLIMSEKYDLLCKLL</sequence>
<feature type="non-terminal residue" evidence="2">
    <location>
        <position position="226"/>
    </location>
</feature>
<accession>A0A1E3PDD5</accession>
<feature type="compositionally biased region" description="Polar residues" evidence="1">
    <location>
        <begin position="167"/>
        <end position="194"/>
    </location>
</feature>
<protein>
    <submittedName>
        <fullName evidence="2">Uncharacterized protein</fullName>
    </submittedName>
</protein>
<organism evidence="2 3">
    <name type="scientific">Nadsonia fulvescens var. elongata DSM 6958</name>
    <dbReference type="NCBI Taxonomy" id="857566"/>
    <lineage>
        <taxon>Eukaryota</taxon>
        <taxon>Fungi</taxon>
        <taxon>Dikarya</taxon>
        <taxon>Ascomycota</taxon>
        <taxon>Saccharomycotina</taxon>
        <taxon>Dipodascomycetes</taxon>
        <taxon>Dipodascales</taxon>
        <taxon>Dipodascales incertae sedis</taxon>
        <taxon>Nadsonia</taxon>
    </lineage>
</organism>
<evidence type="ECO:0000313" key="2">
    <source>
        <dbReference type="EMBL" id="ODQ63224.1"/>
    </source>
</evidence>
<feature type="region of interest" description="Disordered" evidence="1">
    <location>
        <begin position="133"/>
        <end position="209"/>
    </location>
</feature>
<proteinExistence type="predicted"/>
<keyword evidence="3" id="KW-1185">Reference proteome</keyword>
<evidence type="ECO:0000313" key="3">
    <source>
        <dbReference type="Proteomes" id="UP000095009"/>
    </source>
</evidence>
<dbReference type="Proteomes" id="UP000095009">
    <property type="component" value="Unassembled WGS sequence"/>
</dbReference>
<name>A0A1E3PDD5_9ASCO</name>